<dbReference type="GO" id="GO:0006357">
    <property type="term" value="P:regulation of transcription by RNA polymerase II"/>
    <property type="evidence" value="ECO:0007669"/>
    <property type="project" value="TreeGrafter"/>
</dbReference>
<dbReference type="InterPro" id="IPR050331">
    <property type="entry name" value="Zinc_finger"/>
</dbReference>
<dbReference type="GO" id="GO:0005737">
    <property type="term" value="C:cytoplasm"/>
    <property type="evidence" value="ECO:0007669"/>
    <property type="project" value="TreeGrafter"/>
</dbReference>
<dbReference type="Pfam" id="PF00096">
    <property type="entry name" value="zf-C2H2"/>
    <property type="match status" value="1"/>
</dbReference>
<dbReference type="SMART" id="SM00355">
    <property type="entry name" value="ZnF_C2H2"/>
    <property type="match status" value="3"/>
</dbReference>
<evidence type="ECO:0000259" key="2">
    <source>
        <dbReference type="PROSITE" id="PS50157"/>
    </source>
</evidence>
<organism evidence="3 4">
    <name type="scientific">Lates japonicus</name>
    <name type="common">Japanese lates</name>
    <dbReference type="NCBI Taxonomy" id="270547"/>
    <lineage>
        <taxon>Eukaryota</taxon>
        <taxon>Metazoa</taxon>
        <taxon>Chordata</taxon>
        <taxon>Craniata</taxon>
        <taxon>Vertebrata</taxon>
        <taxon>Euteleostomi</taxon>
        <taxon>Actinopterygii</taxon>
        <taxon>Neopterygii</taxon>
        <taxon>Teleostei</taxon>
        <taxon>Neoteleostei</taxon>
        <taxon>Acanthomorphata</taxon>
        <taxon>Carangaria</taxon>
        <taxon>Carangaria incertae sedis</taxon>
        <taxon>Centropomidae</taxon>
        <taxon>Lates</taxon>
    </lineage>
</organism>
<dbReference type="PANTHER" id="PTHR16515">
    <property type="entry name" value="PR DOMAIN ZINC FINGER PROTEIN"/>
    <property type="match status" value="1"/>
</dbReference>
<proteinExistence type="predicted"/>
<dbReference type="EMBL" id="BRZM01000037">
    <property type="protein sequence ID" value="GLD59297.1"/>
    <property type="molecule type" value="Genomic_DNA"/>
</dbReference>
<gene>
    <name evidence="3" type="ORF">AKAME5_001130900</name>
</gene>
<keyword evidence="1" id="KW-0479">Metal-binding</keyword>
<dbReference type="GO" id="GO:0008270">
    <property type="term" value="F:zinc ion binding"/>
    <property type="evidence" value="ECO:0007669"/>
    <property type="project" value="UniProtKB-KW"/>
</dbReference>
<dbReference type="InterPro" id="IPR013087">
    <property type="entry name" value="Znf_C2H2_type"/>
</dbReference>
<keyword evidence="4" id="KW-1185">Reference proteome</keyword>
<evidence type="ECO:0000313" key="4">
    <source>
        <dbReference type="Proteomes" id="UP001279410"/>
    </source>
</evidence>
<dbReference type="GO" id="GO:0000978">
    <property type="term" value="F:RNA polymerase II cis-regulatory region sequence-specific DNA binding"/>
    <property type="evidence" value="ECO:0007669"/>
    <property type="project" value="TreeGrafter"/>
</dbReference>
<accession>A0AAD3R844</accession>
<dbReference type="PANTHER" id="PTHR16515:SF64">
    <property type="entry name" value="PR DOMAIN ZINC FINGER PROTEIN 1"/>
    <property type="match status" value="1"/>
</dbReference>
<name>A0AAD3R844_LATJO</name>
<comment type="caution">
    <text evidence="3">The sequence shown here is derived from an EMBL/GenBank/DDBJ whole genome shotgun (WGS) entry which is preliminary data.</text>
</comment>
<feature type="domain" description="C2H2-type" evidence="2">
    <location>
        <begin position="78"/>
        <end position="108"/>
    </location>
</feature>
<feature type="domain" description="C2H2-type" evidence="2">
    <location>
        <begin position="21"/>
        <end position="48"/>
    </location>
</feature>
<dbReference type="PROSITE" id="PS00028">
    <property type="entry name" value="ZINC_FINGER_C2H2_1"/>
    <property type="match status" value="1"/>
</dbReference>
<dbReference type="GO" id="GO:0045165">
    <property type="term" value="P:cell fate commitment"/>
    <property type="evidence" value="ECO:0007669"/>
    <property type="project" value="TreeGrafter"/>
</dbReference>
<keyword evidence="1" id="KW-0863">Zinc-finger</keyword>
<dbReference type="GO" id="GO:0005634">
    <property type="term" value="C:nucleus"/>
    <property type="evidence" value="ECO:0007669"/>
    <property type="project" value="TreeGrafter"/>
</dbReference>
<keyword evidence="1" id="KW-0862">Zinc</keyword>
<sequence>MLKIVTCMCSYLIDLYNDIGVIVKVCHKRFSSTSNLKSHLRLHSGEKPYQCKLCSSKFTQYIHLKLHRRLHSSRDRPYHCQLCTQAFFHRFSLRIHQRSCCLANSTAPVNVHMKEMVERFDASQEADTLTETASAPQVEEAVEHWLARTLEGEGKEDQKEATILLKALTAAINAPAMPMAQSVLPASHQSPPLAYQERASVVHLHKRPTVKTEGL</sequence>
<dbReference type="AlphaFoldDB" id="A0AAD3R844"/>
<evidence type="ECO:0000256" key="1">
    <source>
        <dbReference type="PROSITE-ProRule" id="PRU00042"/>
    </source>
</evidence>
<dbReference type="GO" id="GO:0003700">
    <property type="term" value="F:DNA-binding transcription factor activity"/>
    <property type="evidence" value="ECO:0007669"/>
    <property type="project" value="TreeGrafter"/>
</dbReference>
<dbReference type="FunFam" id="3.30.160.60:FF:000748">
    <property type="entry name" value="PR domain zinc finger protein"/>
    <property type="match status" value="1"/>
</dbReference>
<reference evidence="3" key="1">
    <citation type="submission" date="2022-08" db="EMBL/GenBank/DDBJ databases">
        <title>Genome sequencing of akame (Lates japonicus).</title>
        <authorList>
            <person name="Hashiguchi Y."/>
            <person name="Takahashi H."/>
        </authorList>
    </citation>
    <scope>NUCLEOTIDE SEQUENCE</scope>
    <source>
        <strain evidence="3">Kochi</strain>
    </source>
</reference>
<dbReference type="SUPFAM" id="SSF57667">
    <property type="entry name" value="beta-beta-alpha zinc fingers"/>
    <property type="match status" value="2"/>
</dbReference>
<dbReference type="InterPro" id="IPR036236">
    <property type="entry name" value="Znf_C2H2_sf"/>
</dbReference>
<feature type="domain" description="C2H2-type" evidence="2">
    <location>
        <begin position="49"/>
        <end position="76"/>
    </location>
</feature>
<dbReference type="PROSITE" id="PS50157">
    <property type="entry name" value="ZINC_FINGER_C2H2_2"/>
    <property type="match status" value="3"/>
</dbReference>
<dbReference type="Proteomes" id="UP001279410">
    <property type="component" value="Unassembled WGS sequence"/>
</dbReference>
<protein>
    <submittedName>
        <fullName evidence="3">PR domain zinc finger protein 1-like isoform X1</fullName>
    </submittedName>
</protein>
<evidence type="ECO:0000313" key="3">
    <source>
        <dbReference type="EMBL" id="GLD59297.1"/>
    </source>
</evidence>
<dbReference type="Gene3D" id="3.30.160.60">
    <property type="entry name" value="Classic Zinc Finger"/>
    <property type="match status" value="2"/>
</dbReference>